<evidence type="ECO:0000259" key="1">
    <source>
        <dbReference type="Pfam" id="PF01863"/>
    </source>
</evidence>
<evidence type="ECO:0000313" key="2">
    <source>
        <dbReference type="EMBL" id="NJR77592.1"/>
    </source>
</evidence>
<dbReference type="Gene3D" id="3.30.2010.10">
    <property type="entry name" value="Metalloproteases ('zincins'), catalytic domain"/>
    <property type="match status" value="1"/>
</dbReference>
<dbReference type="CDD" id="cd07344">
    <property type="entry name" value="M48_yhfN_like"/>
    <property type="match status" value="1"/>
</dbReference>
<dbReference type="PANTHER" id="PTHR30399">
    <property type="entry name" value="UNCHARACTERIZED PROTEIN YGJP"/>
    <property type="match status" value="1"/>
</dbReference>
<gene>
    <name evidence="2" type="ORF">HBH26_03050</name>
</gene>
<proteinExistence type="predicted"/>
<dbReference type="InterPro" id="IPR053136">
    <property type="entry name" value="UTP_pyrophosphatase-like"/>
</dbReference>
<sequence length="225" mass="24848">MSGDFDVVRHPRARRTKLSFDPLTGRARLTLPPRASLDRAMAWARGQAAWVERQRSVLPEARPFVPGATLPFDGATLTIRWQEGAPRAVRREGDALFLGGPLDTVARRVEAWLRRQALALLEADTAVYAARAGVTVSAVAVGDPRGRWGSCAHDGAIRYSWRLAMAPPEVRRATAAHEVAHRVHMNHSPAFHALVARLYEADPAPARRWLRAHGAALHWYGRSPS</sequence>
<reference evidence="2 3" key="1">
    <citation type="submission" date="2020-03" db="EMBL/GenBank/DDBJ databases">
        <authorList>
            <person name="Wang L."/>
            <person name="He N."/>
            <person name="Li Y."/>
            <person name="Fang Y."/>
            <person name="Zhang F."/>
        </authorList>
    </citation>
    <scope>NUCLEOTIDE SEQUENCE [LARGE SCALE GENOMIC DNA]</scope>
    <source>
        <strain evidence="2 3">36D10-4-7</strain>
    </source>
</reference>
<dbReference type="EMBL" id="JAAVJH010000002">
    <property type="protein sequence ID" value="NJR77592.1"/>
    <property type="molecule type" value="Genomic_DNA"/>
</dbReference>
<dbReference type="PANTHER" id="PTHR30399:SF1">
    <property type="entry name" value="UTP PYROPHOSPHATASE"/>
    <property type="match status" value="1"/>
</dbReference>
<accession>A0ABX1CHW4</accession>
<dbReference type="RefSeq" id="WP_168133140.1">
    <property type="nucleotide sequence ID" value="NZ_JAAVJH010000002.1"/>
</dbReference>
<name>A0ABX1CHW4_9SPHN</name>
<comment type="caution">
    <text evidence="2">The sequence shown here is derived from an EMBL/GenBank/DDBJ whole genome shotgun (WGS) entry which is preliminary data.</text>
</comment>
<dbReference type="InterPro" id="IPR002725">
    <property type="entry name" value="YgjP-like_metallopeptidase"/>
</dbReference>
<keyword evidence="3" id="KW-1185">Reference proteome</keyword>
<feature type="domain" description="YgjP-like metallopeptidase" evidence="1">
    <location>
        <begin position="20"/>
        <end position="213"/>
    </location>
</feature>
<evidence type="ECO:0000313" key="3">
    <source>
        <dbReference type="Proteomes" id="UP000732399"/>
    </source>
</evidence>
<dbReference type="Pfam" id="PF01863">
    <property type="entry name" value="YgjP-like"/>
    <property type="match status" value="1"/>
</dbReference>
<organism evidence="2 3">
    <name type="scientific">Sphingomonas corticis</name>
    <dbReference type="NCBI Taxonomy" id="2722791"/>
    <lineage>
        <taxon>Bacteria</taxon>
        <taxon>Pseudomonadati</taxon>
        <taxon>Pseudomonadota</taxon>
        <taxon>Alphaproteobacteria</taxon>
        <taxon>Sphingomonadales</taxon>
        <taxon>Sphingomonadaceae</taxon>
        <taxon>Sphingomonas</taxon>
    </lineage>
</organism>
<protein>
    <submittedName>
        <fullName evidence="2">M48 family metallopeptidase</fullName>
    </submittedName>
</protein>
<dbReference type="Proteomes" id="UP000732399">
    <property type="component" value="Unassembled WGS sequence"/>
</dbReference>